<dbReference type="GO" id="GO:0004022">
    <property type="term" value="F:alcohol dehydrogenase (NAD+) activity"/>
    <property type="evidence" value="ECO:0007669"/>
    <property type="project" value="UniProtKB-EC"/>
</dbReference>
<keyword evidence="4 8" id="KW-0479">Metal-binding</keyword>
<name>A0A9P9G2D4_FUSRE</name>
<dbReference type="InterPro" id="IPR013149">
    <property type="entry name" value="ADH-like_C"/>
</dbReference>
<evidence type="ECO:0000256" key="8">
    <source>
        <dbReference type="RuleBase" id="RU361277"/>
    </source>
</evidence>
<dbReference type="GO" id="GO:0008270">
    <property type="term" value="F:zinc ion binding"/>
    <property type="evidence" value="ECO:0007669"/>
    <property type="project" value="InterPro"/>
</dbReference>
<dbReference type="SMART" id="SM00829">
    <property type="entry name" value="PKS_ER"/>
    <property type="match status" value="1"/>
</dbReference>
<dbReference type="Gene3D" id="3.90.180.10">
    <property type="entry name" value="Medium-chain alcohol dehydrogenases, catalytic domain"/>
    <property type="match status" value="1"/>
</dbReference>
<dbReference type="AlphaFoldDB" id="A0A9P9G2D4"/>
<keyword evidence="5 8" id="KW-0862">Zinc</keyword>
<accession>A0A9P9G2D4</accession>
<evidence type="ECO:0000256" key="1">
    <source>
        <dbReference type="ARBA" id="ARBA00001947"/>
    </source>
</evidence>
<dbReference type="SUPFAM" id="SSF50129">
    <property type="entry name" value="GroES-like"/>
    <property type="match status" value="1"/>
</dbReference>
<gene>
    <name evidence="10" type="ORF">BKA55DRAFT_526338</name>
</gene>
<evidence type="ECO:0000256" key="6">
    <source>
        <dbReference type="ARBA" id="ARBA00023002"/>
    </source>
</evidence>
<feature type="domain" description="Enoyl reductase (ER)" evidence="9">
    <location>
        <begin position="23"/>
        <end position="357"/>
    </location>
</feature>
<dbReference type="InterPro" id="IPR036291">
    <property type="entry name" value="NAD(P)-bd_dom_sf"/>
</dbReference>
<dbReference type="GO" id="GO:0005737">
    <property type="term" value="C:cytoplasm"/>
    <property type="evidence" value="ECO:0007669"/>
    <property type="project" value="TreeGrafter"/>
</dbReference>
<evidence type="ECO:0000256" key="2">
    <source>
        <dbReference type="ARBA" id="ARBA00008072"/>
    </source>
</evidence>
<dbReference type="PANTHER" id="PTHR42940:SF3">
    <property type="entry name" value="ALCOHOL DEHYDROGENASE 1-RELATED"/>
    <property type="match status" value="1"/>
</dbReference>
<evidence type="ECO:0000256" key="4">
    <source>
        <dbReference type="ARBA" id="ARBA00022723"/>
    </source>
</evidence>
<dbReference type="InterPro" id="IPR020843">
    <property type="entry name" value="ER"/>
</dbReference>
<keyword evidence="11" id="KW-1185">Reference proteome</keyword>
<comment type="caution">
    <text evidence="10">The sequence shown here is derived from an EMBL/GenBank/DDBJ whole genome shotgun (WGS) entry which is preliminary data.</text>
</comment>
<dbReference type="InterPro" id="IPR013154">
    <property type="entry name" value="ADH-like_N"/>
</dbReference>
<reference evidence="10" key="1">
    <citation type="journal article" date="2021" name="Nat. Commun.">
        <title>Genetic determinants of endophytism in the Arabidopsis root mycobiome.</title>
        <authorList>
            <person name="Mesny F."/>
            <person name="Miyauchi S."/>
            <person name="Thiergart T."/>
            <person name="Pickel B."/>
            <person name="Atanasova L."/>
            <person name="Karlsson M."/>
            <person name="Huettel B."/>
            <person name="Barry K.W."/>
            <person name="Haridas S."/>
            <person name="Chen C."/>
            <person name="Bauer D."/>
            <person name="Andreopoulos W."/>
            <person name="Pangilinan J."/>
            <person name="LaButti K."/>
            <person name="Riley R."/>
            <person name="Lipzen A."/>
            <person name="Clum A."/>
            <person name="Drula E."/>
            <person name="Henrissat B."/>
            <person name="Kohler A."/>
            <person name="Grigoriev I.V."/>
            <person name="Martin F.M."/>
            <person name="Hacquard S."/>
        </authorList>
    </citation>
    <scope>NUCLEOTIDE SEQUENCE</scope>
    <source>
        <strain evidence="10">MPI-CAGE-AT-0023</strain>
    </source>
</reference>
<dbReference type="InterPro" id="IPR011032">
    <property type="entry name" value="GroES-like_sf"/>
</dbReference>
<comment type="cofactor">
    <cofactor evidence="1 8">
        <name>Zn(2+)</name>
        <dbReference type="ChEBI" id="CHEBI:29105"/>
    </cofactor>
</comment>
<dbReference type="EC" id="1.1.1.1" evidence="3"/>
<evidence type="ECO:0000256" key="7">
    <source>
        <dbReference type="ARBA" id="ARBA00023027"/>
    </source>
</evidence>
<dbReference type="Proteomes" id="UP000720189">
    <property type="component" value="Unassembled WGS sequence"/>
</dbReference>
<evidence type="ECO:0000256" key="5">
    <source>
        <dbReference type="ARBA" id="ARBA00022833"/>
    </source>
</evidence>
<sequence length="360" mass="37832">MTDNDATRSADDCYKGRAAVLKGSYSEPYLIESRTIAGDVGPLDVLVHIYYSGVCHGDLHSRDGGPPAPSQPLRPLVGGHEGVGVVVELGIAAGEVSNIKVGDVAGLGWRHSSCGKCRLCLEGNENSCADQVVNGLQTDGTFREYLVAPAQHVLRIPDGLDPASAAPILCGGGATVAALRRGEVSVGKWAAISGTAGGLGHLAIQYAKAMGANVVTIDGPEPEKREFCLNLSADSYVDFTNGDVALEVLKVSSGGVHTTHIMNSHPSSYFNAFAYSRPRGNVVALAPAKLDFHTGLLFMRGISLHAQTNGRRIDMLDALEIAAAGKVRVVTEVLKLDEVNVALDRIKMAQVKGRLVLSIS</sequence>
<evidence type="ECO:0000313" key="10">
    <source>
        <dbReference type="EMBL" id="KAH7230169.1"/>
    </source>
</evidence>
<dbReference type="PANTHER" id="PTHR42940">
    <property type="entry name" value="ALCOHOL DEHYDROGENASE 1-RELATED"/>
    <property type="match status" value="1"/>
</dbReference>
<dbReference type="Pfam" id="PF00107">
    <property type="entry name" value="ADH_zinc_N"/>
    <property type="match status" value="1"/>
</dbReference>
<dbReference type="OrthoDB" id="1560166at2759"/>
<evidence type="ECO:0000256" key="3">
    <source>
        <dbReference type="ARBA" id="ARBA00013190"/>
    </source>
</evidence>
<organism evidence="10 11">
    <name type="scientific">Fusarium redolens</name>
    <dbReference type="NCBI Taxonomy" id="48865"/>
    <lineage>
        <taxon>Eukaryota</taxon>
        <taxon>Fungi</taxon>
        <taxon>Dikarya</taxon>
        <taxon>Ascomycota</taxon>
        <taxon>Pezizomycotina</taxon>
        <taxon>Sordariomycetes</taxon>
        <taxon>Hypocreomycetidae</taxon>
        <taxon>Hypocreales</taxon>
        <taxon>Nectriaceae</taxon>
        <taxon>Fusarium</taxon>
        <taxon>Fusarium redolens species complex</taxon>
    </lineage>
</organism>
<evidence type="ECO:0000313" key="11">
    <source>
        <dbReference type="Proteomes" id="UP000720189"/>
    </source>
</evidence>
<dbReference type="Gene3D" id="3.40.50.720">
    <property type="entry name" value="NAD(P)-binding Rossmann-like Domain"/>
    <property type="match status" value="1"/>
</dbReference>
<dbReference type="Pfam" id="PF08240">
    <property type="entry name" value="ADH_N"/>
    <property type="match status" value="1"/>
</dbReference>
<dbReference type="PROSITE" id="PS00059">
    <property type="entry name" value="ADH_ZINC"/>
    <property type="match status" value="1"/>
</dbReference>
<keyword evidence="7" id="KW-0520">NAD</keyword>
<dbReference type="EMBL" id="JAGMUX010000023">
    <property type="protein sequence ID" value="KAH7230169.1"/>
    <property type="molecule type" value="Genomic_DNA"/>
</dbReference>
<evidence type="ECO:0000259" key="9">
    <source>
        <dbReference type="SMART" id="SM00829"/>
    </source>
</evidence>
<proteinExistence type="inferred from homology"/>
<comment type="similarity">
    <text evidence="2 8">Belongs to the zinc-containing alcohol dehydrogenase family.</text>
</comment>
<dbReference type="InterPro" id="IPR002328">
    <property type="entry name" value="ADH_Zn_CS"/>
</dbReference>
<dbReference type="SUPFAM" id="SSF51735">
    <property type="entry name" value="NAD(P)-binding Rossmann-fold domains"/>
    <property type="match status" value="1"/>
</dbReference>
<dbReference type="RefSeq" id="XP_046042980.1">
    <property type="nucleotide sequence ID" value="XM_046188828.1"/>
</dbReference>
<keyword evidence="6" id="KW-0560">Oxidoreductase</keyword>
<dbReference type="GeneID" id="70218782"/>
<protein>
    <recommendedName>
        <fullName evidence="3">alcohol dehydrogenase</fullName>
        <ecNumber evidence="3">1.1.1.1</ecNumber>
    </recommendedName>
</protein>